<feature type="non-terminal residue" evidence="1">
    <location>
        <position position="1"/>
    </location>
</feature>
<comment type="caution">
    <text evidence="1">The sequence shown here is derived from an EMBL/GenBank/DDBJ whole genome shotgun (WGS) entry which is preliminary data.</text>
</comment>
<protein>
    <submittedName>
        <fullName evidence="1">Uncharacterized protein</fullName>
    </submittedName>
</protein>
<evidence type="ECO:0000313" key="2">
    <source>
        <dbReference type="Proteomes" id="UP000008553"/>
    </source>
</evidence>
<organism evidence="1 2">
    <name type="scientific">Plasmodium yoelii yoelii</name>
    <dbReference type="NCBI Taxonomy" id="73239"/>
    <lineage>
        <taxon>Eukaryota</taxon>
        <taxon>Sar</taxon>
        <taxon>Alveolata</taxon>
        <taxon>Apicomplexa</taxon>
        <taxon>Aconoidasida</taxon>
        <taxon>Haemosporida</taxon>
        <taxon>Plasmodiidae</taxon>
        <taxon>Plasmodium</taxon>
        <taxon>Plasmodium (Vinckeia)</taxon>
    </lineage>
</organism>
<dbReference type="Proteomes" id="UP000008553">
    <property type="component" value="Unassembled WGS sequence"/>
</dbReference>
<reference evidence="1 2" key="1">
    <citation type="journal article" date="2002" name="Nature">
        <title>Genome sequence and comparative analysis of the model rodent malaria parasite Plasmodium yoelii yoelii.</title>
        <authorList>
            <person name="Carlton J.M."/>
            <person name="Angiuoli S.V."/>
            <person name="Suh B.B."/>
            <person name="Kooij T.W."/>
            <person name="Pertea M."/>
            <person name="Silva J.C."/>
            <person name="Ermolaeva M.D."/>
            <person name="Allen J.E."/>
            <person name="Selengut J.D."/>
            <person name="Koo H.L."/>
            <person name="Peterson J.D."/>
            <person name="Pop M."/>
            <person name="Kosack D.S."/>
            <person name="Shumway M.F."/>
            <person name="Bidwell S.L."/>
            <person name="Shallom S.J."/>
            <person name="van Aken S.E."/>
            <person name="Riedmuller S.B."/>
            <person name="Feldblyum T.V."/>
            <person name="Cho J.K."/>
            <person name="Quackenbush J."/>
            <person name="Sedegah M."/>
            <person name="Shoaibi A."/>
            <person name="Cummings L.M."/>
            <person name="Florens L."/>
            <person name="Yates J.R."/>
            <person name="Raine J.D."/>
            <person name="Sinden R.E."/>
            <person name="Harris M.A."/>
            <person name="Cunningham D.A."/>
            <person name="Preiser P.R."/>
            <person name="Bergman L.W."/>
            <person name="Vaidya A.B."/>
            <person name="van Lin L.H."/>
            <person name="Janse C.J."/>
            <person name="Waters A.P."/>
            <person name="Smith H.O."/>
            <person name="White O.R."/>
            <person name="Salzberg S.L."/>
            <person name="Venter J.C."/>
            <person name="Fraser C.M."/>
            <person name="Hoffman S.L."/>
            <person name="Gardner M.J."/>
            <person name="Carucci D.J."/>
        </authorList>
    </citation>
    <scope>NUCLEOTIDE SEQUENCE [LARGE SCALE GENOMIC DNA]</scope>
    <source>
        <strain evidence="1 2">17XNL</strain>
    </source>
</reference>
<evidence type="ECO:0000313" key="1">
    <source>
        <dbReference type="EMBL" id="EAA19218.1"/>
    </source>
</evidence>
<sequence>LYFIFLKILNVTYLYLKTIKVKN</sequence>
<name>Q7R9G4_PLAYO</name>
<accession>Q7R9G4</accession>
<dbReference type="EMBL" id="AABL01002417">
    <property type="protein sequence ID" value="EAA19218.1"/>
    <property type="molecule type" value="Genomic_DNA"/>
</dbReference>
<gene>
    <name evidence="1" type="ORF">PY06898</name>
</gene>
<proteinExistence type="predicted"/>
<dbReference type="AlphaFoldDB" id="Q7R9G4"/>
<dbReference type="PaxDb" id="73239-Q7R9G4"/>
<dbReference type="InParanoid" id="Q7R9G4"/>
<keyword evidence="2" id="KW-1185">Reference proteome</keyword>